<dbReference type="Proteomes" id="UP000279259">
    <property type="component" value="Unassembled WGS sequence"/>
</dbReference>
<keyword evidence="3" id="KW-1185">Reference proteome</keyword>
<evidence type="ECO:0000256" key="1">
    <source>
        <dbReference type="SAM" id="MobiDB-lite"/>
    </source>
</evidence>
<comment type="caution">
    <text evidence="2">The sequence shown here is derived from an EMBL/GenBank/DDBJ whole genome shotgun (WGS) entry which is preliminary data.</text>
</comment>
<feature type="compositionally biased region" description="Low complexity" evidence="1">
    <location>
        <begin position="244"/>
        <end position="260"/>
    </location>
</feature>
<evidence type="ECO:0000313" key="3">
    <source>
        <dbReference type="Proteomes" id="UP000279259"/>
    </source>
</evidence>
<protein>
    <submittedName>
        <fullName evidence="2">Uncharacterized protein</fullName>
    </submittedName>
</protein>
<name>A0A427YT54_9TREE</name>
<evidence type="ECO:0000313" key="2">
    <source>
        <dbReference type="EMBL" id="RSH94323.1"/>
    </source>
</evidence>
<sequence length="297" mass="31814">MASTTAASSPATGTDASLPDFIPTVIVHVKSGLGARVTESAPSFGYGVSTLGQGGRLKVTLTDGESTTSQLEGSGVLSFTGEMMARYDLGLSLAQQLMMSTRALYSERVQLHIYAPSATKKELVNQSFNLARRADWSTYRSCRLAVISKDDLKFIESGGPGSENENQPVCTSVHSVRGEITMHVAHTSGLIRANIGERQRGVPPQQRILYSITVRKVPDTLLGFLIRRHSRGDSPLGGGRLERSSPSPSSSPVRSSGSSVQAWAARAESEEAQIANHPELRQGEGSLRRCESDSIVI</sequence>
<proteinExistence type="predicted"/>
<accession>A0A427YT54</accession>
<feature type="compositionally biased region" description="Basic and acidic residues" evidence="1">
    <location>
        <begin position="278"/>
        <end position="297"/>
    </location>
</feature>
<organism evidence="2 3">
    <name type="scientific">Saitozyma podzolica</name>
    <dbReference type="NCBI Taxonomy" id="1890683"/>
    <lineage>
        <taxon>Eukaryota</taxon>
        <taxon>Fungi</taxon>
        <taxon>Dikarya</taxon>
        <taxon>Basidiomycota</taxon>
        <taxon>Agaricomycotina</taxon>
        <taxon>Tremellomycetes</taxon>
        <taxon>Tremellales</taxon>
        <taxon>Trimorphomycetaceae</taxon>
        <taxon>Saitozyma</taxon>
    </lineage>
</organism>
<dbReference type="OrthoDB" id="10436707at2759"/>
<reference evidence="2 3" key="1">
    <citation type="submission" date="2018-11" db="EMBL/GenBank/DDBJ databases">
        <title>Genome sequence of Saitozyma podzolica DSM 27192.</title>
        <authorList>
            <person name="Aliyu H."/>
            <person name="Gorte O."/>
            <person name="Ochsenreither K."/>
        </authorList>
    </citation>
    <scope>NUCLEOTIDE SEQUENCE [LARGE SCALE GENOMIC DNA]</scope>
    <source>
        <strain evidence="2 3">DSM 27192</strain>
    </source>
</reference>
<gene>
    <name evidence="2" type="ORF">EHS25_004126</name>
</gene>
<feature type="region of interest" description="Disordered" evidence="1">
    <location>
        <begin position="233"/>
        <end position="297"/>
    </location>
</feature>
<dbReference type="EMBL" id="RSCD01000002">
    <property type="protein sequence ID" value="RSH94323.1"/>
    <property type="molecule type" value="Genomic_DNA"/>
</dbReference>
<dbReference type="AlphaFoldDB" id="A0A427YT54"/>